<evidence type="ECO:0000256" key="1">
    <source>
        <dbReference type="ARBA" id="ARBA00004304"/>
    </source>
</evidence>
<feature type="region of interest" description="Disordered" evidence="10">
    <location>
        <begin position="1"/>
        <end position="33"/>
    </location>
</feature>
<comment type="subcellular location">
    <subcellularLocation>
        <location evidence="9">Mitochondrion inner membrane</location>
        <topology evidence="9">Single-pass membrane protein</topology>
    </subcellularLocation>
    <subcellularLocation>
        <location evidence="1">Mitochondrion membrane</location>
        <topology evidence="1">Single-pass membrane protein</topology>
    </subcellularLocation>
</comment>
<feature type="transmembrane region" description="Helical" evidence="9">
    <location>
        <begin position="53"/>
        <end position="72"/>
    </location>
</feature>
<reference evidence="11 12" key="1">
    <citation type="submission" date="2016-07" db="EMBL/GenBank/DDBJ databases">
        <title>Draft genome of the white-rot fungus Obba rivulosa 3A-2.</title>
        <authorList>
            <consortium name="DOE Joint Genome Institute"/>
            <person name="Miettinen O."/>
            <person name="Riley R."/>
            <person name="Acob R."/>
            <person name="Barry K."/>
            <person name="Cullen D."/>
            <person name="De Vries R."/>
            <person name="Hainaut M."/>
            <person name="Hatakka A."/>
            <person name="Henrissat B."/>
            <person name="Hilden K."/>
            <person name="Kuo R."/>
            <person name="Labutti K."/>
            <person name="Lipzen A."/>
            <person name="Makela M.R."/>
            <person name="Sandor L."/>
            <person name="Spatafora J.W."/>
            <person name="Grigoriev I.V."/>
            <person name="Hibbett D.S."/>
        </authorList>
    </citation>
    <scope>NUCLEOTIDE SEQUENCE [LARGE SCALE GENOMIC DNA]</scope>
    <source>
        <strain evidence="11 12">3A-2</strain>
    </source>
</reference>
<dbReference type="InterPro" id="IPR013261">
    <property type="entry name" value="Tim21"/>
</dbReference>
<keyword evidence="9" id="KW-0811">Translocation</keyword>
<accession>A0A8E2DVJ1</accession>
<keyword evidence="6 9" id="KW-1133">Transmembrane helix</keyword>
<keyword evidence="9" id="KW-0653">Protein transport</keyword>
<keyword evidence="9" id="KW-0999">Mitochondrion inner membrane</keyword>
<evidence type="ECO:0000313" key="11">
    <source>
        <dbReference type="EMBL" id="OCH96669.1"/>
    </source>
</evidence>
<keyword evidence="12" id="KW-1185">Reference proteome</keyword>
<feature type="compositionally biased region" description="Basic and acidic residues" evidence="10">
    <location>
        <begin position="1"/>
        <end position="12"/>
    </location>
</feature>
<evidence type="ECO:0000313" key="12">
    <source>
        <dbReference type="Proteomes" id="UP000250043"/>
    </source>
</evidence>
<dbReference type="PANTHER" id="PTHR13032:SF6">
    <property type="entry name" value="MITOCHONDRIAL IMPORT INNER MEMBRANE TRANSLOCASE SUBUNIT TIM21"/>
    <property type="match status" value="1"/>
</dbReference>
<evidence type="ECO:0000256" key="7">
    <source>
        <dbReference type="ARBA" id="ARBA00023128"/>
    </source>
</evidence>
<gene>
    <name evidence="11" type="ORF">OBBRIDRAFT_830072</name>
</gene>
<dbReference type="InterPro" id="IPR038552">
    <property type="entry name" value="Tim21_IMS_sf"/>
</dbReference>
<proteinExistence type="inferred from homology"/>
<dbReference type="EMBL" id="KV722330">
    <property type="protein sequence ID" value="OCH96669.1"/>
    <property type="molecule type" value="Genomic_DNA"/>
</dbReference>
<keyword evidence="7 9" id="KW-0496">Mitochondrion</keyword>
<keyword evidence="5" id="KW-0809">Transit peptide</keyword>
<dbReference type="Pfam" id="PF08294">
    <property type="entry name" value="TIM21"/>
    <property type="match status" value="1"/>
</dbReference>
<comment type="function">
    <text evidence="9">Essential component of the TIM23 complex, a complex that mediates the translocation of transit peptide-containing proteins across the mitochondrial inner membrane.</text>
</comment>
<keyword evidence="8 9" id="KW-0472">Membrane</keyword>
<evidence type="ECO:0000256" key="10">
    <source>
        <dbReference type="SAM" id="MobiDB-lite"/>
    </source>
</evidence>
<organism evidence="11 12">
    <name type="scientific">Obba rivulosa</name>
    <dbReference type="NCBI Taxonomy" id="1052685"/>
    <lineage>
        <taxon>Eukaryota</taxon>
        <taxon>Fungi</taxon>
        <taxon>Dikarya</taxon>
        <taxon>Basidiomycota</taxon>
        <taxon>Agaricomycotina</taxon>
        <taxon>Agaricomycetes</taxon>
        <taxon>Polyporales</taxon>
        <taxon>Gelatoporiaceae</taxon>
        <taxon>Obba</taxon>
    </lineage>
</organism>
<dbReference type="OrthoDB" id="436405at2759"/>
<evidence type="ECO:0000256" key="6">
    <source>
        <dbReference type="ARBA" id="ARBA00022989"/>
    </source>
</evidence>
<sequence length="320" mass="36052">MEQKFRDTRRQDQAGPFRLGINPETQREAANAKKWSELNTTGKFTRATARTTNLAVILLGAGLSTVLMYALFSELYSKNSPTVLYGEACERIKASPQVSKYLQPPYIFHNNPPMSVRPKHRNHHVSSQLVLDSSGKEHMLLHFYVQGSPPGSSSHADESFFESVVHRVKDATSTLGQMSLNELAVAVQARAERTLETAKQMFRFLSGDVTPAPAPPPPLVRQEKKEVKKESGWTSAFTGIFSSVRGATRSTPETPRTVPDGKMYDEGEVHADLVMNDQGYYEFRYLLIDVPNSHTWSSKRIFVERAEGVRENEPVMRWYT</sequence>
<keyword evidence="9" id="KW-0813">Transport</keyword>
<dbReference type="AlphaFoldDB" id="A0A8E2DVJ1"/>
<dbReference type="GO" id="GO:0030150">
    <property type="term" value="P:protein import into mitochondrial matrix"/>
    <property type="evidence" value="ECO:0007669"/>
    <property type="project" value="UniProtKB-UniRule"/>
</dbReference>
<dbReference type="GO" id="GO:0005744">
    <property type="term" value="C:TIM23 mitochondrial import inner membrane translocase complex"/>
    <property type="evidence" value="ECO:0007669"/>
    <property type="project" value="UniProtKB-UniRule"/>
</dbReference>
<dbReference type="Proteomes" id="UP000250043">
    <property type="component" value="Unassembled WGS sequence"/>
</dbReference>
<evidence type="ECO:0000256" key="3">
    <source>
        <dbReference type="ARBA" id="ARBA00020726"/>
    </source>
</evidence>
<protein>
    <recommendedName>
        <fullName evidence="3 9">Mitochondrial import inner membrane translocase subunit Tim21</fullName>
    </recommendedName>
</protein>
<dbReference type="Gene3D" id="3.10.450.320">
    <property type="entry name" value="Mitochondrial import inner membrane translocase subunit Tim21"/>
    <property type="match status" value="1"/>
</dbReference>
<evidence type="ECO:0000256" key="5">
    <source>
        <dbReference type="ARBA" id="ARBA00022946"/>
    </source>
</evidence>
<evidence type="ECO:0000256" key="9">
    <source>
        <dbReference type="RuleBase" id="RU367142"/>
    </source>
</evidence>
<evidence type="ECO:0000256" key="2">
    <source>
        <dbReference type="ARBA" id="ARBA00010867"/>
    </source>
</evidence>
<evidence type="ECO:0000256" key="4">
    <source>
        <dbReference type="ARBA" id="ARBA00022692"/>
    </source>
</evidence>
<keyword evidence="4 9" id="KW-0812">Transmembrane</keyword>
<evidence type="ECO:0000256" key="8">
    <source>
        <dbReference type="ARBA" id="ARBA00023136"/>
    </source>
</evidence>
<name>A0A8E2DVJ1_9APHY</name>
<comment type="similarity">
    <text evidence="2 9">Belongs to the TIM21 family.</text>
</comment>
<comment type="subunit">
    <text evidence="9">Component of the TIM23 complex.</text>
</comment>
<dbReference type="PANTHER" id="PTHR13032">
    <property type="entry name" value="MITOCHONDRIAL IMPORT INNER MEMBRANE TRANSLOCASE SUBUNIT TIM21"/>
    <property type="match status" value="1"/>
</dbReference>